<sequence>MDSETPHPGPSRQLLDLPTGPQTTSVRTLVSEPSKNEQRSSQSDSNSRKHTEESAQMVETPRKRRHSSKDSSPARTGSEGSLHGKKRHKTSVKKTEPKANGHQDGLAHCPEPQDTDPPPIRKSLVNFLRGKSEEIYRDTVQMQAQKLGSLLTPEQLSQLRQLSESLTAMAHTFYSMANQAGFAFPAEGWLVPAPMAALQELSGKESQSPLVEGGEKMTDPASPSEKS</sequence>
<proteinExistence type="predicted"/>
<dbReference type="RefSeq" id="XP_029331864.1">
    <property type="nucleotide sequence ID" value="XM_029476004.1"/>
</dbReference>
<keyword evidence="2" id="KW-1185">Reference proteome</keyword>
<dbReference type="InterPro" id="IPR026245">
    <property type="entry name" value="FRG2"/>
</dbReference>
<reference evidence="3" key="1">
    <citation type="submission" date="2025-08" db="UniProtKB">
        <authorList>
            <consortium name="RefSeq"/>
        </authorList>
    </citation>
    <scope>IDENTIFICATION</scope>
</reference>
<dbReference type="GeneID" id="110293179"/>
<dbReference type="PANTHER" id="PTHR31883">
    <property type="entry name" value="PROTEIN FRG2-RELATED"/>
    <property type="match status" value="1"/>
</dbReference>
<organism evidence="2 3">
    <name type="scientific">Mus caroli</name>
    <name type="common">Ryukyu mouse</name>
    <name type="synonym">Ricefield mouse</name>
    <dbReference type="NCBI Taxonomy" id="10089"/>
    <lineage>
        <taxon>Eukaryota</taxon>
        <taxon>Metazoa</taxon>
        <taxon>Chordata</taxon>
        <taxon>Craniata</taxon>
        <taxon>Vertebrata</taxon>
        <taxon>Euteleostomi</taxon>
        <taxon>Mammalia</taxon>
        <taxon>Eutheria</taxon>
        <taxon>Euarchontoglires</taxon>
        <taxon>Glires</taxon>
        <taxon>Rodentia</taxon>
        <taxon>Myomorpha</taxon>
        <taxon>Muroidea</taxon>
        <taxon>Muridae</taxon>
        <taxon>Murinae</taxon>
        <taxon>Mus</taxon>
        <taxon>Mus</taxon>
    </lineage>
</organism>
<gene>
    <name evidence="3" type="primary">LOC110293179</name>
</gene>
<name>A0A6P7QYH1_MUSCR</name>
<feature type="region of interest" description="Disordered" evidence="1">
    <location>
        <begin position="1"/>
        <end position="122"/>
    </location>
</feature>
<accession>A0A6P7QYH1</accession>
<feature type="compositionally biased region" description="Polar residues" evidence="1">
    <location>
        <begin position="70"/>
        <end position="79"/>
    </location>
</feature>
<dbReference type="Proteomes" id="UP000515126">
    <property type="component" value="Chromosome 4"/>
</dbReference>
<evidence type="ECO:0000256" key="1">
    <source>
        <dbReference type="SAM" id="MobiDB-lite"/>
    </source>
</evidence>
<feature type="compositionally biased region" description="Polar residues" evidence="1">
    <location>
        <begin position="20"/>
        <end position="45"/>
    </location>
</feature>
<dbReference type="AlphaFoldDB" id="A0A6P7QYH1"/>
<evidence type="ECO:0000313" key="3">
    <source>
        <dbReference type="RefSeq" id="XP_029331864.1"/>
    </source>
</evidence>
<feature type="region of interest" description="Disordered" evidence="1">
    <location>
        <begin position="201"/>
        <end position="227"/>
    </location>
</feature>
<feature type="compositionally biased region" description="Basic residues" evidence="1">
    <location>
        <begin position="83"/>
        <end position="92"/>
    </location>
</feature>
<dbReference type="PANTHER" id="PTHR31883:SF1">
    <property type="entry name" value="PROTEIN FRG2-LIKE-2"/>
    <property type="match status" value="1"/>
</dbReference>
<evidence type="ECO:0000313" key="2">
    <source>
        <dbReference type="Proteomes" id="UP000515126"/>
    </source>
</evidence>
<dbReference type="KEGG" id="mcal:110293179"/>
<dbReference type="Pfam" id="PF15315">
    <property type="entry name" value="FRG2"/>
    <property type="match status" value="1"/>
</dbReference>
<protein>
    <submittedName>
        <fullName evidence="3">Protein FRG2-like-2</fullName>
    </submittedName>
</protein>